<name>A0A8S0VWI4_CYCAE</name>
<feature type="region of interest" description="Disordered" evidence="1">
    <location>
        <begin position="287"/>
        <end position="311"/>
    </location>
</feature>
<feature type="compositionally biased region" description="Basic and acidic residues" evidence="1">
    <location>
        <begin position="99"/>
        <end position="115"/>
    </location>
</feature>
<dbReference type="AlphaFoldDB" id="A0A8S0VWI4"/>
<reference evidence="2 3" key="1">
    <citation type="submission" date="2020-01" db="EMBL/GenBank/DDBJ databases">
        <authorList>
            <person name="Gupta K D."/>
        </authorList>
    </citation>
    <scope>NUCLEOTIDE SEQUENCE [LARGE SCALE GENOMIC DNA]</scope>
</reference>
<gene>
    <name evidence="2" type="ORF">AAE3_LOCUS1669</name>
</gene>
<protein>
    <submittedName>
        <fullName evidence="2">Uncharacterized protein</fullName>
    </submittedName>
</protein>
<feature type="compositionally biased region" description="Basic residues" evidence="1">
    <location>
        <begin position="134"/>
        <end position="150"/>
    </location>
</feature>
<evidence type="ECO:0000256" key="1">
    <source>
        <dbReference type="SAM" id="MobiDB-lite"/>
    </source>
</evidence>
<comment type="caution">
    <text evidence="2">The sequence shown here is derived from an EMBL/GenBank/DDBJ whole genome shotgun (WGS) entry which is preliminary data.</text>
</comment>
<feature type="compositionally biased region" description="Low complexity" evidence="1">
    <location>
        <begin position="64"/>
        <end position="86"/>
    </location>
</feature>
<sequence>MQFQSHNPSVSTSILASLQEAPFALVSVEQTTPAVNIQMNATHQKDAGFSARLPFVDQNDDESSISQSSGTTPSSTSESASTPPTSVDGQSAPYNPEAEQEKPAEDQVEGTERGARAAQRTGIPSLDSATGETKKRRVKKGLKNPLKKRLTTTGFYQHAPSEDAAQLKPGKRPKVTRVNGRLDPGVSSRGHALIPPPPPASSRAGLVVAATAPAGGHQPSSGNTKRLTRRDNASPYGLPTVAGPSTSQAKTKQSRIKNSFPAFDVNTDLAPKPDNSMAVVAQDYALRSQPSSDQPPTSPLHSAPSMSGPQEIYATGFHSAVLPSDGRPHGLNQGPHFPAACVPTQAANVNFHQEAAGVPHVGAAVHMAVAQPSAYSDNIIQYQSPGLVCHQHHDAPTILNASGSQIAPVVPICGNQRTATYRQPLPQGHRRQMAFDAQASLQQDSLYDNRGPQAQVALPSDYYSTPLGAYYPQHPRHVLVIDWEGYYTHQASAVEPHGDTYDAWAEKHGAQHPRFQ</sequence>
<feature type="region of interest" description="Disordered" evidence="1">
    <location>
        <begin position="59"/>
        <end position="259"/>
    </location>
</feature>
<accession>A0A8S0VWI4</accession>
<keyword evidence="3" id="KW-1185">Reference proteome</keyword>
<proteinExistence type="predicted"/>
<dbReference type="Proteomes" id="UP000467700">
    <property type="component" value="Unassembled WGS sequence"/>
</dbReference>
<evidence type="ECO:0000313" key="2">
    <source>
        <dbReference type="EMBL" id="CAA7259381.1"/>
    </source>
</evidence>
<evidence type="ECO:0000313" key="3">
    <source>
        <dbReference type="Proteomes" id="UP000467700"/>
    </source>
</evidence>
<organism evidence="2 3">
    <name type="scientific">Cyclocybe aegerita</name>
    <name type="common">Black poplar mushroom</name>
    <name type="synonym">Agrocybe aegerita</name>
    <dbReference type="NCBI Taxonomy" id="1973307"/>
    <lineage>
        <taxon>Eukaryota</taxon>
        <taxon>Fungi</taxon>
        <taxon>Dikarya</taxon>
        <taxon>Basidiomycota</taxon>
        <taxon>Agaricomycotina</taxon>
        <taxon>Agaricomycetes</taxon>
        <taxon>Agaricomycetidae</taxon>
        <taxon>Agaricales</taxon>
        <taxon>Agaricineae</taxon>
        <taxon>Bolbitiaceae</taxon>
        <taxon>Cyclocybe</taxon>
    </lineage>
</organism>
<dbReference type="EMBL" id="CACVBS010000024">
    <property type="protein sequence ID" value="CAA7259381.1"/>
    <property type="molecule type" value="Genomic_DNA"/>
</dbReference>